<feature type="domain" description="HTH gntR-type" evidence="5">
    <location>
        <begin position="33"/>
        <end position="101"/>
    </location>
</feature>
<evidence type="ECO:0000313" key="8">
    <source>
        <dbReference type="Proteomes" id="UP000594892"/>
    </source>
</evidence>
<dbReference type="GeneID" id="45695130"/>
<evidence type="ECO:0000256" key="4">
    <source>
        <dbReference type="ARBA" id="ARBA00023163"/>
    </source>
</evidence>
<dbReference type="InterPro" id="IPR000524">
    <property type="entry name" value="Tscrpt_reg_HTH_GntR"/>
</dbReference>
<dbReference type="AlphaFoldDB" id="A0AAQ0BQB8"/>
<evidence type="ECO:0000313" key="9">
    <source>
        <dbReference type="Proteomes" id="UP001056386"/>
    </source>
</evidence>
<proteinExistence type="predicted"/>
<dbReference type="Gene3D" id="1.10.10.10">
    <property type="entry name" value="Winged helix-like DNA-binding domain superfamily/Winged helix DNA-binding domain"/>
    <property type="match status" value="1"/>
</dbReference>
<evidence type="ECO:0000256" key="3">
    <source>
        <dbReference type="ARBA" id="ARBA00023125"/>
    </source>
</evidence>
<evidence type="ECO:0000313" key="6">
    <source>
        <dbReference type="EMBL" id="QPQ90369.1"/>
    </source>
</evidence>
<dbReference type="PROSITE" id="PS50949">
    <property type="entry name" value="HTH_GNTR"/>
    <property type="match status" value="1"/>
</dbReference>
<keyword evidence="2" id="KW-0805">Transcription regulation</keyword>
<keyword evidence="3" id="KW-0238">DNA-binding</keyword>
<dbReference type="SMART" id="SM00345">
    <property type="entry name" value="HTH_GNTR"/>
    <property type="match status" value="1"/>
</dbReference>
<dbReference type="PANTHER" id="PTHR46577:SF1">
    <property type="entry name" value="HTH-TYPE TRANSCRIPTIONAL REGULATORY PROTEIN GABR"/>
    <property type="match status" value="1"/>
</dbReference>
<accession>A0AAQ0BQB8</accession>
<sequence length="104" mass="11247">MQAHIETVVGRASESRAPRLAQDWRPDFARIRGHVARAIADQIEEAIRAGVFRPGDRLPSQQAIADSLGFHPNTIHAAFREAARRGLIKGFAGRGTLVLAAAPS</sequence>
<dbReference type="GO" id="GO:0003677">
    <property type="term" value="F:DNA binding"/>
    <property type="evidence" value="ECO:0007669"/>
    <property type="project" value="UniProtKB-KW"/>
</dbReference>
<protein>
    <submittedName>
        <fullName evidence="7">Winged helix-turn-helix domain-containing protein</fullName>
    </submittedName>
    <submittedName>
        <fullName evidence="6">Winged helix-turn-helix transcriptional regulator</fullName>
    </submittedName>
</protein>
<evidence type="ECO:0000256" key="2">
    <source>
        <dbReference type="ARBA" id="ARBA00023015"/>
    </source>
</evidence>
<dbReference type="EMBL" id="CP099583">
    <property type="protein sequence ID" value="USS43612.1"/>
    <property type="molecule type" value="Genomic_DNA"/>
</dbReference>
<reference evidence="6 8" key="1">
    <citation type="submission" date="2020-12" db="EMBL/GenBank/DDBJ databases">
        <title>FDA dAtabase for Regulatory Grade micrObial Sequences (FDA-ARGOS): Supporting development and validation of Infectious Disease Dx tests.</title>
        <authorList>
            <person name="Minogue T."/>
            <person name="Wolcott M."/>
            <person name="Wasieloski L."/>
            <person name="Aguilar W."/>
            <person name="Moore D."/>
            <person name="Jaissle J."/>
            <person name="Tallon L."/>
            <person name="Sadzewicz L."/>
            <person name="Zhao X."/>
            <person name="Boylan J."/>
            <person name="Ott S."/>
            <person name="Bowen H."/>
            <person name="Vavikolanu K."/>
            <person name="Mehta A."/>
            <person name="Aluvathingal J."/>
            <person name="Nadendla S."/>
            <person name="Yan Y."/>
            <person name="Sichtig H."/>
        </authorList>
    </citation>
    <scope>NUCLEOTIDE SEQUENCE [LARGE SCALE GENOMIC DNA]</scope>
    <source>
        <strain evidence="6 8">FDAARGOS_949</strain>
    </source>
</reference>
<dbReference type="Proteomes" id="UP000594892">
    <property type="component" value="Chromosome 1"/>
</dbReference>
<evidence type="ECO:0000256" key="1">
    <source>
        <dbReference type="ARBA" id="ARBA00022898"/>
    </source>
</evidence>
<dbReference type="InterPro" id="IPR036390">
    <property type="entry name" value="WH_DNA-bd_sf"/>
</dbReference>
<dbReference type="CDD" id="cd07377">
    <property type="entry name" value="WHTH_GntR"/>
    <property type="match status" value="1"/>
</dbReference>
<dbReference type="GO" id="GO:0003700">
    <property type="term" value="F:DNA-binding transcription factor activity"/>
    <property type="evidence" value="ECO:0007669"/>
    <property type="project" value="InterPro"/>
</dbReference>
<name>A0AAQ0BQB8_BURGL</name>
<evidence type="ECO:0000259" key="5">
    <source>
        <dbReference type="PROSITE" id="PS50949"/>
    </source>
</evidence>
<organism evidence="6 8">
    <name type="scientific">Burkholderia glumae</name>
    <name type="common">Pseudomonas glumae</name>
    <dbReference type="NCBI Taxonomy" id="337"/>
    <lineage>
        <taxon>Bacteria</taxon>
        <taxon>Pseudomonadati</taxon>
        <taxon>Pseudomonadota</taxon>
        <taxon>Betaproteobacteria</taxon>
        <taxon>Burkholderiales</taxon>
        <taxon>Burkholderiaceae</taxon>
        <taxon>Burkholderia</taxon>
    </lineage>
</organism>
<keyword evidence="9" id="KW-1185">Reference proteome</keyword>
<keyword evidence="4" id="KW-0804">Transcription</keyword>
<evidence type="ECO:0000313" key="7">
    <source>
        <dbReference type="EMBL" id="USS43612.1"/>
    </source>
</evidence>
<dbReference type="Pfam" id="PF00392">
    <property type="entry name" value="GntR"/>
    <property type="match status" value="1"/>
</dbReference>
<dbReference type="RefSeq" id="WP_012733571.1">
    <property type="nucleotide sequence ID" value="NZ_CP021075.1"/>
</dbReference>
<reference evidence="7" key="2">
    <citation type="submission" date="2022-06" db="EMBL/GenBank/DDBJ databases">
        <title>Draft genome sequence of Burkholderia glumae strain GR20004 isolated from rice panicle showing bacterial panicle blight.</title>
        <authorList>
            <person name="Choi S.Y."/>
            <person name="Lee Y.H."/>
        </authorList>
    </citation>
    <scope>NUCLEOTIDE SEQUENCE</scope>
    <source>
        <strain evidence="7">GR20004</strain>
    </source>
</reference>
<dbReference type="SUPFAM" id="SSF46785">
    <property type="entry name" value="Winged helix' DNA-binding domain"/>
    <property type="match status" value="1"/>
</dbReference>
<dbReference type="Proteomes" id="UP001056386">
    <property type="component" value="Chromosome 2"/>
</dbReference>
<dbReference type="InterPro" id="IPR051446">
    <property type="entry name" value="HTH_trans_reg/aminotransferase"/>
</dbReference>
<dbReference type="PANTHER" id="PTHR46577">
    <property type="entry name" value="HTH-TYPE TRANSCRIPTIONAL REGULATORY PROTEIN GABR"/>
    <property type="match status" value="1"/>
</dbReference>
<dbReference type="EMBL" id="CP065600">
    <property type="protein sequence ID" value="QPQ90369.1"/>
    <property type="molecule type" value="Genomic_DNA"/>
</dbReference>
<keyword evidence="1" id="KW-0663">Pyridoxal phosphate</keyword>
<gene>
    <name evidence="6" type="ORF">I6H06_00915</name>
    <name evidence="7" type="ORF">NFI99_03895</name>
</gene>
<dbReference type="InterPro" id="IPR036388">
    <property type="entry name" value="WH-like_DNA-bd_sf"/>
</dbReference>